<dbReference type="Pfam" id="PF02922">
    <property type="entry name" value="CBM_48"/>
    <property type="match status" value="1"/>
</dbReference>
<dbReference type="Gene3D" id="3.20.20.80">
    <property type="entry name" value="Glycosidases"/>
    <property type="match status" value="1"/>
</dbReference>
<evidence type="ECO:0000313" key="4">
    <source>
        <dbReference type="Proteomes" id="UP000247099"/>
    </source>
</evidence>
<dbReference type="FunCoup" id="A0A317ZHN7">
    <property type="interactions" value="178"/>
</dbReference>
<reference evidence="3 4" key="1">
    <citation type="submission" date="2018-05" db="EMBL/GenBank/DDBJ databases">
        <title>Coraliomargarita sinensis sp. nov., isolated from a marine solar saltern.</title>
        <authorList>
            <person name="Zhou L.Y."/>
        </authorList>
    </citation>
    <scope>NUCLEOTIDE SEQUENCE [LARGE SCALE GENOMIC DNA]</scope>
    <source>
        <strain evidence="3 4">WN38</strain>
    </source>
</reference>
<dbReference type="Proteomes" id="UP000247099">
    <property type="component" value="Unassembled WGS sequence"/>
</dbReference>
<protein>
    <submittedName>
        <fullName evidence="3">Glycoside hydrolase family 1</fullName>
    </submittedName>
</protein>
<evidence type="ECO:0000313" key="3">
    <source>
        <dbReference type="EMBL" id="PXA04492.1"/>
    </source>
</evidence>
<dbReference type="SMART" id="SM00642">
    <property type="entry name" value="Aamy"/>
    <property type="match status" value="1"/>
</dbReference>
<dbReference type="AlphaFoldDB" id="A0A317ZHN7"/>
<organism evidence="3 4">
    <name type="scientific">Coraliomargarita sinensis</name>
    <dbReference type="NCBI Taxonomy" id="2174842"/>
    <lineage>
        <taxon>Bacteria</taxon>
        <taxon>Pseudomonadati</taxon>
        <taxon>Verrucomicrobiota</taxon>
        <taxon>Opitutia</taxon>
        <taxon>Puniceicoccales</taxon>
        <taxon>Coraliomargaritaceae</taxon>
        <taxon>Coraliomargarita</taxon>
    </lineage>
</organism>
<dbReference type="SUPFAM" id="SSF81296">
    <property type="entry name" value="E set domains"/>
    <property type="match status" value="1"/>
</dbReference>
<sequence>MPINRLNQYIRHLNPFKHARHTSNSEMSSPKNHIQAAYWIRPGQCCVLLARNWKKNDTPPIQLNAKNLRMKNLRHMEAEEIGRFTGYYEDGDHIIFCLNPLRYPHVDFDHDPVRAAGPFNDWGRSEDAAGFNLSRAETQSGKPLYKVAIPRERVVSAGKQMTFKFVTQSWHWLTPLRCAANLVEDKAGNLNYGLNVSRSGKHAFIFEVDGGRGMEQVAEVSWKNESPKTIVPGLFFYDLTSDKPCGPSITGGDTVLRLFAPRATRVSVEVADNVTFKNLQRHDLELTDDQVTWEVRLNGNFHGWYYRLFVDGPDDGRTTHFDYGKALLDPWARATTGPEGPGIILDPARENAIRKLHQSPDWQELSILECHVRDLVHHAPIKLSEKERLGFAGVTKLVRQKDSYLHTLGVNALEFQPIQQFDSTTQEEYHWGYMTNNFFAPCAWYGTDPERGTQNTEFREMVAACHQEKFSVIIDVVYNHLGEPPNLLFIDKAYYFHLNAEGHLMNWSGCGNVLRAESAMSLRLIIESLTHLVRAYDVDGFRFDLAELISIEVLKQIGDALRKVKPSVVLIAEPWSFRGSIQWDTRMAGFAFWNDGFREFTREFVKGHSNHNALTYYVKGCIDQMAAWPAQSINYVESHDDRTWIDDITENENFNGEQPTHNDILRSHMMAALLYTSVGVPMLSCGQDFMRSKGGIHNTYQMGEVNALNYLHIGNFKETHNYFKSWIAFRKSKWGKILRLEKNPGDGYLRVFRCDHGERSCTALLFNADRALGPKQILLALNPHFEDHKIHLYDVDGSDWSPIADIWNFDMKGIEDTRLNESERNIYLGHMTLGLWVRE</sequence>
<dbReference type="GO" id="GO:0004553">
    <property type="term" value="F:hydrolase activity, hydrolyzing O-glycosyl compounds"/>
    <property type="evidence" value="ECO:0007669"/>
    <property type="project" value="InterPro"/>
</dbReference>
<dbReference type="SUPFAM" id="SSF51445">
    <property type="entry name" value="(Trans)glycosidases"/>
    <property type="match status" value="1"/>
</dbReference>
<dbReference type="InParanoid" id="A0A317ZHN7"/>
<dbReference type="InterPro" id="IPR013783">
    <property type="entry name" value="Ig-like_fold"/>
</dbReference>
<dbReference type="InterPro" id="IPR006047">
    <property type="entry name" value="GH13_cat_dom"/>
</dbReference>
<dbReference type="EMBL" id="QHJQ01000003">
    <property type="protein sequence ID" value="PXA04492.1"/>
    <property type="molecule type" value="Genomic_DNA"/>
</dbReference>
<dbReference type="Pfam" id="PF00128">
    <property type="entry name" value="Alpha-amylase"/>
    <property type="match status" value="1"/>
</dbReference>
<accession>A0A317ZHN7</accession>
<dbReference type="InterPro" id="IPR004193">
    <property type="entry name" value="Glyco_hydro_13_N"/>
</dbReference>
<keyword evidence="3" id="KW-0378">Hydrolase</keyword>
<dbReference type="GO" id="GO:0005975">
    <property type="term" value="P:carbohydrate metabolic process"/>
    <property type="evidence" value="ECO:0007669"/>
    <property type="project" value="InterPro"/>
</dbReference>
<name>A0A317ZHN7_9BACT</name>
<comment type="caution">
    <text evidence="3">The sequence shown here is derived from an EMBL/GenBank/DDBJ whole genome shotgun (WGS) entry which is preliminary data.</text>
</comment>
<dbReference type="PANTHER" id="PTHR43002">
    <property type="entry name" value="GLYCOGEN DEBRANCHING ENZYME"/>
    <property type="match status" value="1"/>
</dbReference>
<feature type="domain" description="Glycosyl hydrolase family 13 catalytic" evidence="2">
    <location>
        <begin position="390"/>
        <end position="730"/>
    </location>
</feature>
<keyword evidence="4" id="KW-1185">Reference proteome</keyword>
<dbReference type="Gene3D" id="2.60.40.10">
    <property type="entry name" value="Immunoglobulins"/>
    <property type="match status" value="1"/>
</dbReference>
<evidence type="ECO:0000256" key="1">
    <source>
        <dbReference type="ARBA" id="ARBA00008061"/>
    </source>
</evidence>
<evidence type="ECO:0000259" key="2">
    <source>
        <dbReference type="SMART" id="SM00642"/>
    </source>
</evidence>
<gene>
    <name evidence="3" type="ORF">DDZ13_04770</name>
</gene>
<proteinExistence type="inferred from homology"/>
<comment type="similarity">
    <text evidence="1">Belongs to the glycosyl hydrolase 13 family.</text>
</comment>
<dbReference type="InterPro" id="IPR017853">
    <property type="entry name" value="GH"/>
</dbReference>
<dbReference type="InterPro" id="IPR014756">
    <property type="entry name" value="Ig_E-set"/>
</dbReference>